<evidence type="ECO:0000256" key="8">
    <source>
        <dbReference type="SAM" id="Phobius"/>
    </source>
</evidence>
<keyword evidence="5" id="KW-0406">Ion transport</keyword>
<dbReference type="SFLD" id="SFLDS00052">
    <property type="entry name" value="Ferric_Reductase_Domain"/>
    <property type="match status" value="1"/>
</dbReference>
<feature type="transmembrane region" description="Helical" evidence="8">
    <location>
        <begin position="236"/>
        <end position="257"/>
    </location>
</feature>
<feature type="transmembrane region" description="Helical" evidence="8">
    <location>
        <begin position="579"/>
        <end position="596"/>
    </location>
</feature>
<evidence type="ECO:0000256" key="5">
    <source>
        <dbReference type="ARBA" id="ARBA00023065"/>
    </source>
</evidence>
<evidence type="ECO:0000256" key="1">
    <source>
        <dbReference type="ARBA" id="ARBA00004141"/>
    </source>
</evidence>
<dbReference type="GO" id="GO:0006826">
    <property type="term" value="P:iron ion transport"/>
    <property type="evidence" value="ECO:0007669"/>
    <property type="project" value="TreeGrafter"/>
</dbReference>
<keyword evidence="2" id="KW-0813">Transport</keyword>
<dbReference type="SUPFAM" id="SSF52343">
    <property type="entry name" value="Ferredoxin reductase-like, C-terminal NADP-linked domain"/>
    <property type="match status" value="1"/>
</dbReference>
<feature type="signal peptide" evidence="9">
    <location>
        <begin position="1"/>
        <end position="20"/>
    </location>
</feature>
<name>A0A9P4R7R9_9PLEO</name>
<evidence type="ECO:0000313" key="12">
    <source>
        <dbReference type="Proteomes" id="UP000799444"/>
    </source>
</evidence>
<keyword evidence="4 8" id="KW-1133">Transmembrane helix</keyword>
<dbReference type="PANTHER" id="PTHR32361">
    <property type="entry name" value="FERRIC/CUPRIC REDUCTASE TRANSMEMBRANE COMPONENT"/>
    <property type="match status" value="1"/>
</dbReference>
<dbReference type="OrthoDB" id="167398at2759"/>
<feature type="domain" description="FAD-binding FR-type" evidence="10">
    <location>
        <begin position="416"/>
        <end position="571"/>
    </location>
</feature>
<evidence type="ECO:0000256" key="4">
    <source>
        <dbReference type="ARBA" id="ARBA00022989"/>
    </source>
</evidence>
<dbReference type="GO" id="GO:0015677">
    <property type="term" value="P:copper ion import"/>
    <property type="evidence" value="ECO:0007669"/>
    <property type="project" value="TreeGrafter"/>
</dbReference>
<evidence type="ECO:0000256" key="6">
    <source>
        <dbReference type="ARBA" id="ARBA00023136"/>
    </source>
</evidence>
<evidence type="ECO:0000256" key="3">
    <source>
        <dbReference type="ARBA" id="ARBA00022692"/>
    </source>
</evidence>
<comment type="subcellular location">
    <subcellularLocation>
        <location evidence="1">Membrane</location>
        <topology evidence="1">Multi-pass membrane protein</topology>
    </subcellularLocation>
</comment>
<organism evidence="11 12">
    <name type="scientific">Polyplosphaeria fusca</name>
    <dbReference type="NCBI Taxonomy" id="682080"/>
    <lineage>
        <taxon>Eukaryota</taxon>
        <taxon>Fungi</taxon>
        <taxon>Dikarya</taxon>
        <taxon>Ascomycota</taxon>
        <taxon>Pezizomycotina</taxon>
        <taxon>Dothideomycetes</taxon>
        <taxon>Pleosporomycetidae</taxon>
        <taxon>Pleosporales</taxon>
        <taxon>Tetraplosphaeriaceae</taxon>
        <taxon>Polyplosphaeria</taxon>
    </lineage>
</organism>
<feature type="chain" id="PRO_5040122302" evidence="9">
    <location>
        <begin position="21"/>
        <end position="691"/>
    </location>
</feature>
<keyword evidence="12" id="KW-1185">Reference proteome</keyword>
<comment type="caution">
    <text evidence="11">The sequence shown here is derived from an EMBL/GenBank/DDBJ whole genome shotgun (WGS) entry which is preliminary data.</text>
</comment>
<keyword evidence="3 8" id="KW-0812">Transmembrane</keyword>
<dbReference type="GO" id="GO:0000293">
    <property type="term" value="F:ferric-chelate reductase activity"/>
    <property type="evidence" value="ECO:0007669"/>
    <property type="project" value="TreeGrafter"/>
</dbReference>
<evidence type="ECO:0000313" key="11">
    <source>
        <dbReference type="EMBL" id="KAF2738383.1"/>
    </source>
</evidence>
<dbReference type="InterPro" id="IPR017927">
    <property type="entry name" value="FAD-bd_FR_type"/>
</dbReference>
<keyword evidence="6 8" id="KW-0472">Membrane</keyword>
<dbReference type="GO" id="GO:0006879">
    <property type="term" value="P:intracellular iron ion homeostasis"/>
    <property type="evidence" value="ECO:0007669"/>
    <property type="project" value="TreeGrafter"/>
</dbReference>
<dbReference type="GO" id="GO:0005886">
    <property type="term" value="C:plasma membrane"/>
    <property type="evidence" value="ECO:0007669"/>
    <property type="project" value="TreeGrafter"/>
</dbReference>
<evidence type="ECO:0000256" key="9">
    <source>
        <dbReference type="SAM" id="SignalP"/>
    </source>
</evidence>
<dbReference type="Proteomes" id="UP000799444">
    <property type="component" value="Unassembled WGS sequence"/>
</dbReference>
<feature type="transmembrane region" description="Helical" evidence="8">
    <location>
        <begin position="377"/>
        <end position="397"/>
    </location>
</feature>
<feature type="transmembrane region" description="Helical" evidence="8">
    <location>
        <begin position="403"/>
        <end position="420"/>
    </location>
</feature>
<evidence type="ECO:0000256" key="2">
    <source>
        <dbReference type="ARBA" id="ARBA00022448"/>
    </source>
</evidence>
<feature type="transmembrane region" description="Helical" evidence="8">
    <location>
        <begin position="348"/>
        <end position="370"/>
    </location>
</feature>
<sequence length="691" mass="76374">MKLSTTASILAFIHSTTVLGISGLVGYGIQPFDPICAMACQRALSGLMLACSTPMDMAMEGMTHGPSGVTSPSCRAGDAAWLTTLAYCVETRCAEFEIPTSELQGFWERFSTDDPTVLPKWDYRTAVLNVSGEVPTKELGGDDTELNVTSLVNSGAWLRQYNVMWAVQRENVVESGFGVALLVAGFGIPLVLTWLGYLPFLSSLGDKIKPYLIYPAAIGTFQVRPLPYLLGNAPTVGQSLYIVGFIVLNVILTAANYQHRQPNGWYPTLSDEVLAYIFYRTGVFSFVLLPLLLLFSSRNNFLLWLTNWSHSTFVLLHRWVARLCALHALLHTLTALPLYYPAEAKKEYWIWGAVATIALMILVFCSGLYVRNYAYEFFLVSHIVLSIFVIAGCWYHVKGWIGLTWGYETWLYAASAVWFFDRLVRVGRMLKNGVHRAKTIDIGGGYIRVDIPGPRWGFQPGYHVYTFFPTVTSLRPWENHPFSVVPTASFRPIAFPRSPSSSHEGRVSGSDNVDLEEHKLQTARVTAAQDGYTTAGITLLIKKSTGMARYLQAHDNLLTLLDGPYPNNAVTHVLRTDRLLLIGGGIGITGVLAWAFHHPNVKLAWSVRDSARPLVDELGSALNNVTEKEITIGQRLNFTDLFSEEVNAGWERVGVVVSGPGGLCDDVRAAVVAAGKTSKTVFELEVDAYSW</sequence>
<feature type="transmembrane region" description="Helical" evidence="8">
    <location>
        <begin position="177"/>
        <end position="200"/>
    </location>
</feature>
<dbReference type="PANTHER" id="PTHR32361:SF9">
    <property type="entry name" value="FERRIC REDUCTASE TRANSMEMBRANE COMPONENT 3-RELATED"/>
    <property type="match status" value="1"/>
</dbReference>
<evidence type="ECO:0000256" key="7">
    <source>
        <dbReference type="ARBA" id="ARBA00023180"/>
    </source>
</evidence>
<gene>
    <name evidence="11" type="ORF">EJ04DRAFT_509556</name>
</gene>
<dbReference type="Pfam" id="PF01794">
    <property type="entry name" value="Ferric_reduct"/>
    <property type="match status" value="1"/>
</dbReference>
<dbReference type="InterPro" id="IPR051410">
    <property type="entry name" value="Ferric/Cupric_Reductase"/>
</dbReference>
<accession>A0A9P4R7R9</accession>
<dbReference type="AlphaFoldDB" id="A0A9P4R7R9"/>
<reference evidence="11" key="1">
    <citation type="journal article" date="2020" name="Stud. Mycol.">
        <title>101 Dothideomycetes genomes: a test case for predicting lifestyles and emergence of pathogens.</title>
        <authorList>
            <person name="Haridas S."/>
            <person name="Albert R."/>
            <person name="Binder M."/>
            <person name="Bloem J."/>
            <person name="Labutti K."/>
            <person name="Salamov A."/>
            <person name="Andreopoulos B."/>
            <person name="Baker S."/>
            <person name="Barry K."/>
            <person name="Bills G."/>
            <person name="Bluhm B."/>
            <person name="Cannon C."/>
            <person name="Castanera R."/>
            <person name="Culley D."/>
            <person name="Daum C."/>
            <person name="Ezra D."/>
            <person name="Gonzalez J."/>
            <person name="Henrissat B."/>
            <person name="Kuo A."/>
            <person name="Liang C."/>
            <person name="Lipzen A."/>
            <person name="Lutzoni F."/>
            <person name="Magnuson J."/>
            <person name="Mondo S."/>
            <person name="Nolan M."/>
            <person name="Ohm R."/>
            <person name="Pangilinan J."/>
            <person name="Park H.-J."/>
            <person name="Ramirez L."/>
            <person name="Alfaro M."/>
            <person name="Sun H."/>
            <person name="Tritt A."/>
            <person name="Yoshinaga Y."/>
            <person name="Zwiers L.-H."/>
            <person name="Turgeon B."/>
            <person name="Goodwin S."/>
            <person name="Spatafora J."/>
            <person name="Crous P."/>
            <person name="Grigoriev I."/>
        </authorList>
    </citation>
    <scope>NUCLEOTIDE SEQUENCE</scope>
    <source>
        <strain evidence="11">CBS 125425</strain>
    </source>
</reference>
<dbReference type="SFLD" id="SFLDG01168">
    <property type="entry name" value="Ferric_reductase_subgroup_(FRE"/>
    <property type="match status" value="1"/>
</dbReference>
<evidence type="ECO:0000259" key="10">
    <source>
        <dbReference type="PROSITE" id="PS51384"/>
    </source>
</evidence>
<keyword evidence="9" id="KW-0732">Signal</keyword>
<dbReference type="PROSITE" id="PS51384">
    <property type="entry name" value="FAD_FR"/>
    <property type="match status" value="1"/>
</dbReference>
<protein>
    <submittedName>
        <fullName evidence="11">Ferric reductase-like transmembrane component</fullName>
    </submittedName>
</protein>
<dbReference type="InterPro" id="IPR013130">
    <property type="entry name" value="Fe3_Rdtase_TM_dom"/>
</dbReference>
<keyword evidence="7" id="KW-0325">Glycoprotein</keyword>
<dbReference type="EMBL" id="ML996109">
    <property type="protein sequence ID" value="KAF2738383.1"/>
    <property type="molecule type" value="Genomic_DNA"/>
</dbReference>
<dbReference type="InterPro" id="IPR039261">
    <property type="entry name" value="FNR_nucleotide-bd"/>
</dbReference>
<feature type="transmembrane region" description="Helical" evidence="8">
    <location>
        <begin position="277"/>
        <end position="295"/>
    </location>
</feature>
<proteinExistence type="predicted"/>